<dbReference type="RefSeq" id="WP_076704182.1">
    <property type="nucleotide sequence ID" value="NZ_MRDE01000064.1"/>
</dbReference>
<reference evidence="2 3" key="1">
    <citation type="submission" date="2016-12" db="EMBL/GenBank/DDBJ databases">
        <title>Draft genome of Tersicoccus phoenicis 1P05MA.</title>
        <authorList>
            <person name="Nakajima Y."/>
            <person name="Yoshizawa S."/>
            <person name="Nakamura K."/>
            <person name="Ogura Y."/>
            <person name="Hayashi T."/>
            <person name="Kogure K."/>
        </authorList>
    </citation>
    <scope>NUCLEOTIDE SEQUENCE [LARGE SCALE GENOMIC DNA]</scope>
    <source>
        <strain evidence="2 3">1p05MA</strain>
    </source>
</reference>
<feature type="transmembrane region" description="Helical" evidence="1">
    <location>
        <begin position="50"/>
        <end position="67"/>
    </location>
</feature>
<feature type="transmembrane region" description="Helical" evidence="1">
    <location>
        <begin position="79"/>
        <end position="99"/>
    </location>
</feature>
<accession>A0A1R1L984</accession>
<dbReference type="EMBL" id="MRDE01000064">
    <property type="protein sequence ID" value="OMH24088.1"/>
    <property type="molecule type" value="Genomic_DNA"/>
</dbReference>
<organism evidence="2 3">
    <name type="scientific">Tersicoccus phoenicis</name>
    <dbReference type="NCBI Taxonomy" id="554083"/>
    <lineage>
        <taxon>Bacteria</taxon>
        <taxon>Bacillati</taxon>
        <taxon>Actinomycetota</taxon>
        <taxon>Actinomycetes</taxon>
        <taxon>Micrococcales</taxon>
        <taxon>Micrococcaceae</taxon>
        <taxon>Tersicoccus</taxon>
    </lineage>
</organism>
<feature type="transmembrane region" description="Helical" evidence="1">
    <location>
        <begin position="22"/>
        <end position="44"/>
    </location>
</feature>
<keyword evidence="1" id="KW-0472">Membrane</keyword>
<keyword evidence="3" id="KW-1185">Reference proteome</keyword>
<keyword evidence="1" id="KW-1133">Transmembrane helix</keyword>
<gene>
    <name evidence="2" type="ORF">BKD30_09225</name>
</gene>
<feature type="transmembrane region" description="Helical" evidence="1">
    <location>
        <begin position="111"/>
        <end position="132"/>
    </location>
</feature>
<evidence type="ECO:0000313" key="2">
    <source>
        <dbReference type="EMBL" id="OMH24088.1"/>
    </source>
</evidence>
<evidence type="ECO:0008006" key="4">
    <source>
        <dbReference type="Google" id="ProtNLM"/>
    </source>
</evidence>
<dbReference type="Proteomes" id="UP000187085">
    <property type="component" value="Unassembled WGS sequence"/>
</dbReference>
<dbReference type="OrthoDB" id="4951405at2"/>
<evidence type="ECO:0000313" key="3">
    <source>
        <dbReference type="Proteomes" id="UP000187085"/>
    </source>
</evidence>
<keyword evidence="1" id="KW-0812">Transmembrane</keyword>
<dbReference type="STRING" id="554083.BKD30_09225"/>
<name>A0A1R1L984_9MICC</name>
<proteinExistence type="predicted"/>
<protein>
    <recommendedName>
        <fullName evidence="4">ATP synthase protein I</fullName>
    </recommendedName>
</protein>
<dbReference type="AlphaFoldDB" id="A0A1R1L984"/>
<evidence type="ECO:0000256" key="1">
    <source>
        <dbReference type="SAM" id="Phobius"/>
    </source>
</evidence>
<comment type="caution">
    <text evidence="2">The sequence shown here is derived from an EMBL/GenBank/DDBJ whole genome shotgun (WGS) entry which is preliminary data.</text>
</comment>
<sequence>MSEGPVPVADPVPSVWLPMLRFCLLVCVPVAVLATAAGAITAGWGAAGSALGAAALVQAFFTISLLVGHRFAAASGSRALRAFMIAYLLKVVGFGAALLLLGRPGWVDPVWFVGTAVVVVLAWQTAELAAFARSRRLYLP</sequence>